<evidence type="ECO:0000313" key="3">
    <source>
        <dbReference type="Proteomes" id="UP000199628"/>
    </source>
</evidence>
<dbReference type="AlphaFoldDB" id="A0A1G7C7N0"/>
<dbReference type="InterPro" id="IPR032466">
    <property type="entry name" value="Metal_Hydrolase"/>
</dbReference>
<gene>
    <name evidence="2" type="ORF">SAMN04488239_11797</name>
</gene>
<name>A0A1G7C7N0_9RHOB</name>
<dbReference type="PANTHER" id="PTHR22642">
    <property type="entry name" value="IMIDAZOLONEPROPIONASE"/>
    <property type="match status" value="1"/>
</dbReference>
<dbReference type="Gene3D" id="3.10.310.70">
    <property type="match status" value="1"/>
</dbReference>
<dbReference type="EMBL" id="FMZV01000017">
    <property type="protein sequence ID" value="SDE34445.1"/>
    <property type="molecule type" value="Genomic_DNA"/>
</dbReference>
<keyword evidence="3" id="KW-1185">Reference proteome</keyword>
<dbReference type="STRING" id="639004.SAMN04488239_11797"/>
<dbReference type="CDD" id="cd01300">
    <property type="entry name" value="YtcJ_like"/>
    <property type="match status" value="1"/>
</dbReference>
<dbReference type="InterPro" id="IPR033932">
    <property type="entry name" value="YtcJ-like"/>
</dbReference>
<dbReference type="Gene3D" id="3.20.20.140">
    <property type="entry name" value="Metal-dependent hydrolases"/>
    <property type="match status" value="1"/>
</dbReference>
<accession>A0A1G7C7N0</accession>
<dbReference type="Proteomes" id="UP000199628">
    <property type="component" value="Unassembled WGS sequence"/>
</dbReference>
<organism evidence="2 3">
    <name type="scientific">Ruegeria marina</name>
    <dbReference type="NCBI Taxonomy" id="639004"/>
    <lineage>
        <taxon>Bacteria</taxon>
        <taxon>Pseudomonadati</taxon>
        <taxon>Pseudomonadota</taxon>
        <taxon>Alphaproteobacteria</taxon>
        <taxon>Rhodobacterales</taxon>
        <taxon>Roseobacteraceae</taxon>
        <taxon>Ruegeria</taxon>
    </lineage>
</organism>
<dbReference type="PANTHER" id="PTHR22642:SF2">
    <property type="entry name" value="PROTEIN LONG AFTER FAR-RED 3"/>
    <property type="match status" value="1"/>
</dbReference>
<dbReference type="RefSeq" id="WP_093036014.1">
    <property type="nucleotide sequence ID" value="NZ_FMZV01000017.1"/>
</dbReference>
<dbReference type="InterPro" id="IPR013108">
    <property type="entry name" value="Amidohydro_3"/>
</dbReference>
<evidence type="ECO:0000259" key="1">
    <source>
        <dbReference type="Pfam" id="PF07969"/>
    </source>
</evidence>
<dbReference type="Gene3D" id="2.30.40.10">
    <property type="entry name" value="Urease, subunit C, domain 1"/>
    <property type="match status" value="1"/>
</dbReference>
<proteinExistence type="predicted"/>
<reference evidence="3" key="1">
    <citation type="submission" date="2016-10" db="EMBL/GenBank/DDBJ databases">
        <authorList>
            <person name="Varghese N."/>
            <person name="Submissions S."/>
        </authorList>
    </citation>
    <scope>NUCLEOTIDE SEQUENCE [LARGE SCALE GENOMIC DNA]</scope>
    <source>
        <strain evidence="3">CGMCC 1.9108</strain>
    </source>
</reference>
<dbReference type="SUPFAM" id="SSF51556">
    <property type="entry name" value="Metallo-dependent hydrolases"/>
    <property type="match status" value="1"/>
</dbReference>
<dbReference type="Pfam" id="PF07969">
    <property type="entry name" value="Amidohydro_3"/>
    <property type="match status" value="1"/>
</dbReference>
<dbReference type="OrthoDB" id="9811399at2"/>
<feature type="domain" description="Amidohydrolase 3" evidence="1">
    <location>
        <begin position="53"/>
        <end position="550"/>
    </location>
</feature>
<dbReference type="GO" id="GO:0016810">
    <property type="term" value="F:hydrolase activity, acting on carbon-nitrogen (but not peptide) bonds"/>
    <property type="evidence" value="ECO:0007669"/>
    <property type="project" value="InterPro"/>
</dbReference>
<protein>
    <recommendedName>
        <fullName evidence="1">Amidohydrolase 3 domain-containing protein</fullName>
    </recommendedName>
</protein>
<dbReference type="SUPFAM" id="SSF51338">
    <property type="entry name" value="Composite domain of metallo-dependent hydrolases"/>
    <property type="match status" value="1"/>
</dbReference>
<sequence length="554" mass="59608">MSNADLVILNGRVLTMDLATPRAEALAISGGRILAVGSNADIVALAAPGARRIDAQGGTVLPGLVEAHLHLFAGAFGQRFLQLDGVHGLAALRDKVQAYAKANPQEALLVCKAADYNLFGEGVTTTRQLLDQALADRPLILFAGDHHTAWANTAALTAAGLMHGRDTPPGNEVVVASDGTAAGELREHAAFDPVMALRSSGGRESLGLLGVEPETPPTPAQRAEDLAVMRDGLKLCASYGFTSLHNMDGNRYQLDLLHEIEQAGELICRTEIPFHLTPSKPVSSLAEASELAAEFATDRLSARRVKMFMDGVVDSSTAVMVEDYADRPGWRGEPLHSADRFREAAIEADRRGLQISVHAIGDGAVRRVLDGYEAARRANGPRDSRHRIEHVEVLHPDDLPRFRELGVVASMQPPHPPGAMDFPLEPWRSRVGAARWPWAFPVSCLRAQGVPIAFASDWPVSDLNPMRGVKAAVLRQPWRDGDPGHASTLHEALHGYTWGGAYAGFAEDRTGRLAAGYLADIVIMDRNLEAIPPEELDQARAAITLSEGVPIWEA</sequence>
<dbReference type="InterPro" id="IPR011059">
    <property type="entry name" value="Metal-dep_hydrolase_composite"/>
</dbReference>
<evidence type="ECO:0000313" key="2">
    <source>
        <dbReference type="EMBL" id="SDE34445.1"/>
    </source>
</evidence>